<dbReference type="Proteomes" id="UP000501868">
    <property type="component" value="Chromosome"/>
</dbReference>
<evidence type="ECO:0000313" key="2">
    <source>
        <dbReference type="Proteomes" id="UP000501868"/>
    </source>
</evidence>
<sequence length="156" mass="17948">MKLPNGITGFYEKQNGPPKIDGKLFKQLCFNTIKNTGGKVLDFKEPQGGTNFFDVEVNIFNTYFHILLNAYYPFLAFASVVNFGEIKFIDEPQLHKEFSPFYSVLDTKELNGKVIIKLGSKKCIIQNENDLNSAELEQLAYWKPERIGDVIFNHWD</sequence>
<gene>
    <name evidence="1" type="ORF">HFZ78_24075</name>
</gene>
<accession>A0A6H1P7Z2</accession>
<dbReference type="EMBL" id="CP051128">
    <property type="protein sequence ID" value="QIZ09381.1"/>
    <property type="molecule type" value="Genomic_DNA"/>
</dbReference>
<proteinExistence type="predicted"/>
<organism evidence="1 2">
    <name type="scientific">Priestia megaterium</name>
    <name type="common">Bacillus megaterium</name>
    <dbReference type="NCBI Taxonomy" id="1404"/>
    <lineage>
        <taxon>Bacteria</taxon>
        <taxon>Bacillati</taxon>
        <taxon>Bacillota</taxon>
        <taxon>Bacilli</taxon>
        <taxon>Bacillales</taxon>
        <taxon>Bacillaceae</taxon>
        <taxon>Priestia</taxon>
    </lineage>
</organism>
<protein>
    <submittedName>
        <fullName evidence="1">Uncharacterized protein</fullName>
    </submittedName>
</protein>
<dbReference type="AlphaFoldDB" id="A0A6H1P7Z2"/>
<evidence type="ECO:0000313" key="1">
    <source>
        <dbReference type="EMBL" id="QIZ09381.1"/>
    </source>
</evidence>
<name>A0A6H1P7Z2_PRIMG</name>
<reference evidence="1 2" key="1">
    <citation type="submission" date="2020-04" db="EMBL/GenBank/DDBJ databases">
        <title>Genome-Wide Identification of 5-Methylcytosine Sites in Bacterial Genomes By High-Throughput Sequencing of MspJI Restriction Fragments.</title>
        <authorList>
            <person name="Wu V."/>
        </authorList>
    </citation>
    <scope>NUCLEOTIDE SEQUENCE [LARGE SCALE GENOMIC DNA]</scope>
    <source>
        <strain evidence="1 2">S2</strain>
    </source>
</reference>
<reference evidence="1 2" key="2">
    <citation type="submission" date="2020-04" db="EMBL/GenBank/DDBJ databases">
        <authorList>
            <person name="Fomenkov A."/>
            <person name="Anton B.P."/>
            <person name="Roberts R.J."/>
        </authorList>
    </citation>
    <scope>NUCLEOTIDE SEQUENCE [LARGE SCALE GENOMIC DNA]</scope>
    <source>
        <strain evidence="1 2">S2</strain>
    </source>
</reference>